<name>A0ABY4RZX0_AQUTE</name>
<dbReference type="RefSeq" id="WP_250194284.1">
    <property type="nucleotide sequence ID" value="NZ_CP097635.1"/>
</dbReference>
<reference evidence="1" key="1">
    <citation type="submission" date="2022-05" db="EMBL/GenBank/DDBJ databases">
        <title>An RpoN-dependent PEP-CTERM gene is involved in floc formation of an Aquincola tertiaricarbonis strain.</title>
        <authorList>
            <person name="Qiu D."/>
            <person name="Xia M."/>
        </authorList>
    </citation>
    <scope>NUCLEOTIDE SEQUENCE</scope>
    <source>
        <strain evidence="1">RN12</strain>
    </source>
</reference>
<sequence>MILQALHAYYERKVRDPDPVRRLPAAGLEDKEIPFILELSTDGRLLDISDTREPQGKKKVARRYLVPQGVKKTSGVAANLLWDTAEYVLGLDTKGKPERVAEQMAAFRQRLDALAPHAEGDAGLEAVRRFLAADPLAAAQAKPAWAAVAEEGNPNLSFRLQGENDLVCQRPAVFAAIQAAATPAAAGHDPATVTCLITGQPTPPERLHSAIKGVWGAQTSGANIVSFNLDAFRSFGKEQGANAPVSPAAAFAYTTALNHLLGKQSAQRMQVGDASTVFWAQREEDKDVEDGFAALFDELPDDPDAHTAQVSALFNAVRSGRFDGAAGNNRFYVLGLAPNAARIAIRFWHADPLRDVARHIQAWFQDLEVVRSPQDPPYPTLFNLLRAVALQRKADNIPPTLGGDVMRAILSGGPYPALWLNAAVQRCRAEQQVGYLRAAVIKACLTRSYRLSPQEAPRAMLDKDNPNAAYRLGRLFSVLEKIQEEANPGLNTTIRERYYGAASSTPLAVFTTLLRLHNHHLAKMQNRGRAVNLEKLVAEITSGITDFPGHLNLPDQGRFALGYYHQRQDLFTKAEAPATAETTTTGD</sequence>
<organism evidence="1 2">
    <name type="scientific">Aquincola tertiaricarbonis</name>
    <dbReference type="NCBI Taxonomy" id="391953"/>
    <lineage>
        <taxon>Bacteria</taxon>
        <taxon>Pseudomonadati</taxon>
        <taxon>Pseudomonadota</taxon>
        <taxon>Betaproteobacteria</taxon>
        <taxon>Burkholderiales</taxon>
        <taxon>Sphaerotilaceae</taxon>
        <taxon>Aquincola</taxon>
    </lineage>
</organism>
<dbReference type="NCBIfam" id="TIGR01863">
    <property type="entry name" value="cas_Csd1"/>
    <property type="match status" value="1"/>
</dbReference>
<protein>
    <submittedName>
        <fullName evidence="1">Type I-C CRISPR-associated protein Cas8c/Csd1</fullName>
    </submittedName>
</protein>
<keyword evidence="2" id="KW-1185">Reference proteome</keyword>
<evidence type="ECO:0000313" key="1">
    <source>
        <dbReference type="EMBL" id="URI06019.1"/>
    </source>
</evidence>
<dbReference type="EMBL" id="CP097635">
    <property type="protein sequence ID" value="URI06019.1"/>
    <property type="molecule type" value="Genomic_DNA"/>
</dbReference>
<dbReference type="Pfam" id="PF09709">
    <property type="entry name" value="Cas_Csd1"/>
    <property type="match status" value="1"/>
</dbReference>
<gene>
    <name evidence="1" type="primary">cas8c</name>
    <name evidence="1" type="ORF">MW290_08730</name>
</gene>
<accession>A0ABY4RZX0</accession>
<proteinExistence type="predicted"/>
<dbReference type="Proteomes" id="UP001056201">
    <property type="component" value="Chromosome 1"/>
</dbReference>
<dbReference type="CDD" id="cd09757">
    <property type="entry name" value="Cas8c_I-C"/>
    <property type="match status" value="1"/>
</dbReference>
<dbReference type="InterPro" id="IPR010144">
    <property type="entry name" value="CRISPR-assoc_prot_Csd1-typ"/>
</dbReference>
<evidence type="ECO:0000313" key="2">
    <source>
        <dbReference type="Proteomes" id="UP001056201"/>
    </source>
</evidence>